<evidence type="ECO:0000256" key="3">
    <source>
        <dbReference type="ARBA" id="ARBA00013070"/>
    </source>
</evidence>
<feature type="domain" description="Aspartate/glutamate/uridylate kinase" evidence="10">
    <location>
        <begin position="4"/>
        <end position="293"/>
    </location>
</feature>
<dbReference type="GO" id="GO:0019546">
    <property type="term" value="P:L-arginine deiminase pathway"/>
    <property type="evidence" value="ECO:0007669"/>
    <property type="project" value="TreeGrafter"/>
</dbReference>
<evidence type="ECO:0000256" key="6">
    <source>
        <dbReference type="ARBA" id="ARBA00022777"/>
    </source>
</evidence>
<dbReference type="GO" id="GO:0008804">
    <property type="term" value="F:carbamate kinase activity"/>
    <property type="evidence" value="ECO:0007669"/>
    <property type="project" value="UniProtKB-UniRule"/>
</dbReference>
<proteinExistence type="inferred from homology"/>
<evidence type="ECO:0000259" key="10">
    <source>
        <dbReference type="Pfam" id="PF00696"/>
    </source>
</evidence>
<dbReference type="InterPro" id="IPR001048">
    <property type="entry name" value="Asp/Glu/Uridylate_kinase"/>
</dbReference>
<evidence type="ECO:0000256" key="5">
    <source>
        <dbReference type="ARBA" id="ARBA00022679"/>
    </source>
</evidence>
<dbReference type="InterPro" id="IPR036393">
    <property type="entry name" value="AceGlu_kinase-like_sf"/>
</dbReference>
<dbReference type="PANTHER" id="PTHR30409">
    <property type="entry name" value="CARBAMATE KINASE"/>
    <property type="match status" value="1"/>
</dbReference>
<comment type="pathway">
    <text evidence="1">Metabolic intermediate metabolism; carbamoyl phosphate degradation; CO(2) and NH(3) from carbamoyl phosphate: step 1/1.</text>
</comment>
<evidence type="ECO:0000256" key="1">
    <source>
        <dbReference type="ARBA" id="ARBA00005118"/>
    </source>
</evidence>
<evidence type="ECO:0000256" key="7">
    <source>
        <dbReference type="ARBA" id="ARBA00048467"/>
    </source>
</evidence>
<keyword evidence="5 9" id="KW-0808">Transferase</keyword>
<evidence type="ECO:0000256" key="8">
    <source>
        <dbReference type="NCBIfam" id="TIGR00746"/>
    </source>
</evidence>
<dbReference type="GO" id="GO:0005829">
    <property type="term" value="C:cytosol"/>
    <property type="evidence" value="ECO:0007669"/>
    <property type="project" value="TreeGrafter"/>
</dbReference>
<dbReference type="NCBIfam" id="NF009007">
    <property type="entry name" value="PRK12352.1"/>
    <property type="match status" value="1"/>
</dbReference>
<dbReference type="PRINTS" id="PR01469">
    <property type="entry name" value="CARBMTKINASE"/>
</dbReference>
<dbReference type="NCBIfam" id="TIGR00746">
    <property type="entry name" value="arcC"/>
    <property type="match status" value="1"/>
</dbReference>
<evidence type="ECO:0000256" key="4">
    <source>
        <dbReference type="ARBA" id="ARBA00022503"/>
    </source>
</evidence>
<keyword evidence="12" id="KW-1185">Reference proteome</keyword>
<dbReference type="EMBL" id="FXAZ01000003">
    <property type="protein sequence ID" value="SMG43376.1"/>
    <property type="molecule type" value="Genomic_DNA"/>
</dbReference>
<reference evidence="11 12" key="1">
    <citation type="submission" date="2017-04" db="EMBL/GenBank/DDBJ databases">
        <authorList>
            <person name="Afonso C.L."/>
            <person name="Miller P.J."/>
            <person name="Scott M.A."/>
            <person name="Spackman E."/>
            <person name="Goraichik I."/>
            <person name="Dimitrov K.M."/>
            <person name="Suarez D.L."/>
            <person name="Swayne D.E."/>
        </authorList>
    </citation>
    <scope>NUCLEOTIDE SEQUENCE [LARGE SCALE GENOMIC DNA]</scope>
    <source>
        <strain evidence="11 12">11</strain>
    </source>
</reference>
<evidence type="ECO:0000256" key="2">
    <source>
        <dbReference type="ARBA" id="ARBA00011066"/>
    </source>
</evidence>
<dbReference type="PANTHER" id="PTHR30409:SF1">
    <property type="entry name" value="CARBAMATE KINASE-RELATED"/>
    <property type="match status" value="1"/>
</dbReference>
<dbReference type="OrthoDB" id="9766717at2"/>
<evidence type="ECO:0000313" key="12">
    <source>
        <dbReference type="Proteomes" id="UP000193834"/>
    </source>
</evidence>
<evidence type="ECO:0000256" key="9">
    <source>
        <dbReference type="PIRNR" id="PIRNR000723"/>
    </source>
</evidence>
<dbReference type="UniPathway" id="UPA00996">
    <property type="reaction ID" value="UER00366"/>
</dbReference>
<comment type="similarity">
    <text evidence="2 9">Belongs to the carbamate kinase family.</text>
</comment>
<keyword evidence="4" id="KW-0056">Arginine metabolism</keyword>
<dbReference type="STRING" id="1852522.SAMN06295960_2562"/>
<sequence>MSRRVVIALGGNAILRPHQEATYLNQLENVRKSSEIIAEIVQQGYEVIVTHGNGPQVGLILRQNEEAKGVVSPFPLDVCNAKSQGMIGYMLDQCLKNELTRRGLRQQVVSVLTQTQVLSDDVAFQRPTKPIGTFYTEQEARIIMQEKGWEMQEDAGRGWRRVVASPQPQSIMEAKTIMELVASGVIVIASGGGGIPVVQAADGTIAGVEAVVDKDRSGLKLAQEADADIFMMVTDVNHVFIHYGTPEQEALRQVSVQEARQHMEDGQFSSGSMGPKMEAAIQFAEWGKRAIICSLDEAAAAIEGQSGTHIS</sequence>
<evidence type="ECO:0000313" key="11">
    <source>
        <dbReference type="EMBL" id="SMG43376.1"/>
    </source>
</evidence>
<protein>
    <recommendedName>
        <fullName evidence="3 8">Carbamate kinase</fullName>
    </recommendedName>
</protein>
<dbReference type="CDD" id="cd04235">
    <property type="entry name" value="AAK_CK"/>
    <property type="match status" value="1"/>
</dbReference>
<dbReference type="InterPro" id="IPR003964">
    <property type="entry name" value="Carb_kinase"/>
</dbReference>
<dbReference type="RefSeq" id="WP_085494746.1">
    <property type="nucleotide sequence ID" value="NZ_FXAZ01000003.1"/>
</dbReference>
<dbReference type="PIRSF" id="PIRSF000723">
    <property type="entry name" value="Carbamate_kin"/>
    <property type="match status" value="1"/>
</dbReference>
<dbReference type="AlphaFoldDB" id="A0A1X7KQC3"/>
<name>A0A1X7KQC3_9BACL</name>
<dbReference type="Gene3D" id="3.40.1160.10">
    <property type="entry name" value="Acetylglutamate kinase-like"/>
    <property type="match status" value="1"/>
</dbReference>
<organism evidence="11 12">
    <name type="scientific">Paenibacillus aquistagni</name>
    <dbReference type="NCBI Taxonomy" id="1852522"/>
    <lineage>
        <taxon>Bacteria</taxon>
        <taxon>Bacillati</taxon>
        <taxon>Bacillota</taxon>
        <taxon>Bacilli</taxon>
        <taxon>Bacillales</taxon>
        <taxon>Paenibacillaceae</taxon>
        <taxon>Paenibacillus</taxon>
    </lineage>
</organism>
<dbReference type="Pfam" id="PF00696">
    <property type="entry name" value="AA_kinase"/>
    <property type="match status" value="1"/>
</dbReference>
<dbReference type="SUPFAM" id="SSF53633">
    <property type="entry name" value="Carbamate kinase-like"/>
    <property type="match status" value="1"/>
</dbReference>
<accession>A0A1X7KQC3</accession>
<comment type="catalytic activity">
    <reaction evidence="7">
        <text>hydrogencarbonate + NH4(+) + ATP = carbamoyl phosphate + ADP + H2O + H(+)</text>
        <dbReference type="Rhea" id="RHEA:10152"/>
        <dbReference type="ChEBI" id="CHEBI:15377"/>
        <dbReference type="ChEBI" id="CHEBI:15378"/>
        <dbReference type="ChEBI" id="CHEBI:17544"/>
        <dbReference type="ChEBI" id="CHEBI:28938"/>
        <dbReference type="ChEBI" id="CHEBI:30616"/>
        <dbReference type="ChEBI" id="CHEBI:58228"/>
        <dbReference type="ChEBI" id="CHEBI:456216"/>
        <dbReference type="EC" id="2.7.2.2"/>
    </reaction>
</comment>
<keyword evidence="6 9" id="KW-0418">Kinase</keyword>
<gene>
    <name evidence="11" type="ORF">SAMN06295960_2562</name>
</gene>
<dbReference type="FunFam" id="3.40.1160.10:FF:000007">
    <property type="entry name" value="Carbamate kinase"/>
    <property type="match status" value="1"/>
</dbReference>
<dbReference type="Proteomes" id="UP000193834">
    <property type="component" value="Unassembled WGS sequence"/>
</dbReference>